<dbReference type="Proteomes" id="UP001373496">
    <property type="component" value="Unassembled WGS sequence"/>
</dbReference>
<feature type="domain" description="Mycothiol-dependent maleylpyruvate isomerase metal-binding" evidence="1">
    <location>
        <begin position="11"/>
        <end position="51"/>
    </location>
</feature>
<dbReference type="Pfam" id="PF11716">
    <property type="entry name" value="MDMPI_N"/>
    <property type="match status" value="1"/>
</dbReference>
<dbReference type="GO" id="GO:0016853">
    <property type="term" value="F:isomerase activity"/>
    <property type="evidence" value="ECO:0007669"/>
    <property type="project" value="UniProtKB-KW"/>
</dbReference>
<organism evidence="2 3">
    <name type="scientific">Klenkia terrae</name>
    <dbReference type="NCBI Taxonomy" id="1052259"/>
    <lineage>
        <taxon>Bacteria</taxon>
        <taxon>Bacillati</taxon>
        <taxon>Actinomycetota</taxon>
        <taxon>Actinomycetes</taxon>
        <taxon>Geodermatophilales</taxon>
        <taxon>Geodermatophilaceae</taxon>
        <taxon>Klenkia</taxon>
    </lineage>
</organism>
<sequence length="213" mass="22650">MTDDVQSRTAANRTALADLCAGLTDAELATPRLCAGWRCRDVLGHLAMALELSFPRFLLEVVRDRGRASRTSFRVARAFGDRPTAELVGILREHSGDVVSPPGIGPLGPFTDSCIHLRDIALPLHRPSTPPLDDWVRALDFLVTPRAVRAGFVARGRLAGLHLVADDGWSWGAGADVTGPAEALALAVSGRPVALADLAGDGVPVLRDRLVRG</sequence>
<dbReference type="SUPFAM" id="SSF109854">
    <property type="entry name" value="DinB/YfiT-like putative metalloenzymes"/>
    <property type="match status" value="1"/>
</dbReference>
<keyword evidence="2" id="KW-0413">Isomerase</keyword>
<comment type="caution">
    <text evidence="2">The sequence shown here is derived from an EMBL/GenBank/DDBJ whole genome shotgun (WGS) entry which is preliminary data.</text>
</comment>
<dbReference type="RefSeq" id="WP_336391641.1">
    <property type="nucleotide sequence ID" value="NZ_JBAPLV010000001.1"/>
</dbReference>
<name>A0ABU8E076_9ACTN</name>
<protein>
    <submittedName>
        <fullName evidence="2">Maleylpyruvate isomerase family mycothiol-dependent enzyme</fullName>
    </submittedName>
</protein>
<evidence type="ECO:0000259" key="1">
    <source>
        <dbReference type="Pfam" id="PF11716"/>
    </source>
</evidence>
<keyword evidence="3" id="KW-1185">Reference proteome</keyword>
<gene>
    <name evidence="2" type="ORF">UXQ13_01110</name>
</gene>
<dbReference type="InterPro" id="IPR024344">
    <property type="entry name" value="MDMPI_metal-binding"/>
</dbReference>
<reference evidence="2 3" key="1">
    <citation type="submission" date="2024-03" db="EMBL/GenBank/DDBJ databases">
        <title>Draft genome sequence of Klenkia terrae.</title>
        <authorList>
            <person name="Duangmal K."/>
            <person name="Chantavorakit T."/>
        </authorList>
    </citation>
    <scope>NUCLEOTIDE SEQUENCE [LARGE SCALE GENOMIC DNA]</scope>
    <source>
        <strain evidence="2 3">JCM 17786</strain>
    </source>
</reference>
<proteinExistence type="predicted"/>
<evidence type="ECO:0000313" key="2">
    <source>
        <dbReference type="EMBL" id="MEI4277053.1"/>
    </source>
</evidence>
<dbReference type="EMBL" id="JBAPLV010000001">
    <property type="protein sequence ID" value="MEI4277053.1"/>
    <property type="molecule type" value="Genomic_DNA"/>
</dbReference>
<accession>A0ABU8E076</accession>
<dbReference type="InterPro" id="IPR017517">
    <property type="entry name" value="Maleyloyr_isom"/>
</dbReference>
<dbReference type="NCBIfam" id="TIGR03083">
    <property type="entry name" value="maleylpyruvate isomerase family mycothiol-dependent enzyme"/>
    <property type="match status" value="1"/>
</dbReference>
<dbReference type="Gene3D" id="1.20.120.450">
    <property type="entry name" value="dinb family like domain"/>
    <property type="match status" value="1"/>
</dbReference>
<evidence type="ECO:0000313" key="3">
    <source>
        <dbReference type="Proteomes" id="UP001373496"/>
    </source>
</evidence>
<dbReference type="InterPro" id="IPR034660">
    <property type="entry name" value="DinB/YfiT-like"/>
</dbReference>